<reference evidence="2 3" key="1">
    <citation type="submission" date="2020-08" db="EMBL/GenBank/DDBJ databases">
        <title>Genomic Encyclopedia of Type Strains, Phase IV (KMG-IV): sequencing the most valuable type-strain genomes for metagenomic binning, comparative biology and taxonomic classification.</title>
        <authorList>
            <person name="Goeker M."/>
        </authorList>
    </citation>
    <scope>NUCLEOTIDE SEQUENCE [LARGE SCALE GENOMIC DNA]</scope>
    <source>
        <strain evidence="2 3">DSM 17507</strain>
    </source>
</reference>
<keyword evidence="1" id="KW-0812">Transmembrane</keyword>
<dbReference type="EMBL" id="JACHOA010000001">
    <property type="protein sequence ID" value="MBB4612649.1"/>
    <property type="molecule type" value="Genomic_DNA"/>
</dbReference>
<evidence type="ECO:0000256" key="1">
    <source>
        <dbReference type="SAM" id="Phobius"/>
    </source>
</evidence>
<keyword evidence="1" id="KW-1133">Transmembrane helix</keyword>
<proteinExistence type="predicted"/>
<comment type="caution">
    <text evidence="2">The sequence shown here is derived from an EMBL/GenBank/DDBJ whole genome shotgun (WGS) entry which is preliminary data.</text>
</comment>
<dbReference type="AlphaFoldDB" id="A0A7W7ET60"/>
<accession>A0A7W7ET60</accession>
<dbReference type="Proteomes" id="UP000538566">
    <property type="component" value="Unassembled WGS sequence"/>
</dbReference>
<sequence length="142" mass="15734">MNNQQVILTTVLTAILSGYTGWLYARKVDPYSHGTIQIHGLARMEVPPSPDGTELEQQTPTMAVAKCKLKRFQIDSATDGMEQAVVRLSDISAREFQCLLDEAQVEVSGEPQPNPLSNRASGPSYRPLYMTFEPVNQNAQTH</sequence>
<evidence type="ECO:0000313" key="3">
    <source>
        <dbReference type="Proteomes" id="UP000538566"/>
    </source>
</evidence>
<name>A0A7W7ET60_9SPHN</name>
<protein>
    <submittedName>
        <fullName evidence="2">Uncharacterized protein</fullName>
    </submittedName>
</protein>
<gene>
    <name evidence="2" type="ORF">GGR37_000895</name>
</gene>
<dbReference type="RefSeq" id="WP_144901221.1">
    <property type="nucleotide sequence ID" value="NZ_JACHOA010000001.1"/>
</dbReference>
<organism evidence="2 3">
    <name type="scientific">Novosphingobium taihuense</name>
    <dbReference type="NCBI Taxonomy" id="260085"/>
    <lineage>
        <taxon>Bacteria</taxon>
        <taxon>Pseudomonadati</taxon>
        <taxon>Pseudomonadota</taxon>
        <taxon>Alphaproteobacteria</taxon>
        <taxon>Sphingomonadales</taxon>
        <taxon>Sphingomonadaceae</taxon>
        <taxon>Novosphingobium</taxon>
    </lineage>
</organism>
<feature type="transmembrane region" description="Helical" evidence="1">
    <location>
        <begin position="6"/>
        <end position="25"/>
    </location>
</feature>
<keyword evidence="3" id="KW-1185">Reference proteome</keyword>
<keyword evidence="1" id="KW-0472">Membrane</keyword>
<evidence type="ECO:0000313" key="2">
    <source>
        <dbReference type="EMBL" id="MBB4612649.1"/>
    </source>
</evidence>